<feature type="compositionally biased region" description="Basic and acidic residues" evidence="1">
    <location>
        <begin position="410"/>
        <end position="427"/>
    </location>
</feature>
<evidence type="ECO:0000256" key="2">
    <source>
        <dbReference type="SAM" id="Phobius"/>
    </source>
</evidence>
<feature type="region of interest" description="Disordered" evidence="1">
    <location>
        <begin position="279"/>
        <end position="397"/>
    </location>
</feature>
<feature type="region of interest" description="Disordered" evidence="1">
    <location>
        <begin position="116"/>
        <end position="160"/>
    </location>
</feature>
<feature type="region of interest" description="Disordered" evidence="1">
    <location>
        <begin position="661"/>
        <end position="856"/>
    </location>
</feature>
<proteinExistence type="predicted"/>
<dbReference type="Proteomes" id="UP001320420">
    <property type="component" value="Unassembled WGS sequence"/>
</dbReference>
<accession>A0AAN9YWC2</accession>
<feature type="compositionally biased region" description="Polar residues" evidence="1">
    <location>
        <begin position="123"/>
        <end position="139"/>
    </location>
</feature>
<feature type="compositionally biased region" description="Polar residues" evidence="1">
    <location>
        <begin position="29"/>
        <end position="51"/>
    </location>
</feature>
<feature type="compositionally biased region" description="Low complexity" evidence="1">
    <location>
        <begin position="140"/>
        <end position="150"/>
    </location>
</feature>
<dbReference type="EMBL" id="JAKJXP020000004">
    <property type="protein sequence ID" value="KAK7757022.1"/>
    <property type="molecule type" value="Genomic_DNA"/>
</dbReference>
<feature type="transmembrane region" description="Helical" evidence="2">
    <location>
        <begin position="1084"/>
        <end position="1103"/>
    </location>
</feature>
<feature type="compositionally biased region" description="Basic and acidic residues" evidence="1">
    <location>
        <begin position="542"/>
        <end position="572"/>
    </location>
</feature>
<feature type="region of interest" description="Disordered" evidence="1">
    <location>
        <begin position="410"/>
        <end position="441"/>
    </location>
</feature>
<gene>
    <name evidence="3" type="ORF">SLS62_001038</name>
</gene>
<feature type="compositionally biased region" description="Polar residues" evidence="1">
    <location>
        <begin position="821"/>
        <end position="834"/>
    </location>
</feature>
<feature type="compositionally biased region" description="Polar residues" evidence="1">
    <location>
        <begin position="388"/>
        <end position="397"/>
    </location>
</feature>
<feature type="compositionally biased region" description="Low complexity" evidence="1">
    <location>
        <begin position="522"/>
        <end position="531"/>
    </location>
</feature>
<feature type="region of interest" description="Disordered" evidence="1">
    <location>
        <begin position="464"/>
        <end position="621"/>
    </location>
</feature>
<dbReference type="PANTHER" id="PTHR38426:SF1">
    <property type="entry name" value="MAINTENANCE OF TELOMERE CAPPING PROTEIN 4"/>
    <property type="match status" value="1"/>
</dbReference>
<evidence type="ECO:0000313" key="3">
    <source>
        <dbReference type="EMBL" id="KAK7757022.1"/>
    </source>
</evidence>
<keyword evidence="4" id="KW-1185">Reference proteome</keyword>
<name>A0AAN9YWC2_9PEZI</name>
<feature type="compositionally biased region" description="Basic and acidic residues" evidence="1">
    <location>
        <begin position="746"/>
        <end position="757"/>
    </location>
</feature>
<keyword evidence="2" id="KW-1133">Transmembrane helix</keyword>
<keyword evidence="2" id="KW-0472">Membrane</keyword>
<protein>
    <submittedName>
        <fullName evidence="3">Uncharacterized protein</fullName>
    </submittedName>
</protein>
<evidence type="ECO:0000313" key="4">
    <source>
        <dbReference type="Proteomes" id="UP001320420"/>
    </source>
</evidence>
<dbReference type="InterPro" id="IPR038769">
    <property type="entry name" value="MTC4"/>
</dbReference>
<feature type="compositionally biased region" description="Low complexity" evidence="1">
    <location>
        <begin position="762"/>
        <end position="774"/>
    </location>
</feature>
<dbReference type="PANTHER" id="PTHR38426">
    <property type="entry name" value="MAINTENANCE OF TELOMERE CAPPING PROTEIN 4"/>
    <property type="match status" value="1"/>
</dbReference>
<feature type="region of interest" description="Disordered" evidence="1">
    <location>
        <begin position="1"/>
        <end position="60"/>
    </location>
</feature>
<feature type="region of interest" description="Disordered" evidence="1">
    <location>
        <begin position="990"/>
        <end position="1019"/>
    </location>
</feature>
<sequence>MALNLSESRRLASRRYVSSPIPPKLTPLPDSSHSGGLKQHLQQQRRTSRTMSPKPDQGYIVRNVSGHRLNSPLQPTFEPEGTYTYHFSSSTLDRAQKAKEHLELMAQYRRLQQFLPPLKPHTANRSRPSTSDPPMSPTVSKSSSNAHASSQQTPLGRPYNPLQYIRNRKVRARERKTIDGETLGFGEVMKVTEWVDETAASAIHSPSLPGGPSVPTFPGAQSLEGDRVTVSNIPRPVAMLKRPRMDWSINPADMLADAYWLEQDSNKFLIEDRHYSRIFPPKQESSRPLSGHENEPGKSAVGTGDPRTSEEKNPRLSSQFDSARPSKAEMDMPQTSARGRARQKLHDLRGSHRHSHSTHGHDFLRFRRGSLSDSSDNDSDRKRRDRSGTLSANDTDLLNKQMMEILAKEAREKQREYSTDAESRDFKVLPGSTATPDKVPPHLSAIRSLKEPSAGLVEGQERLPRAQERQASPLHSGRASLEVPVSHYRPSLDQDSSVPASPDLGPSGAANTYMPTIGMDLSPPSSRPGSPVRKPFSKVKHIFRDRSRERVNVHEKESKPAMVVETEKKADSPVEEPLLSPPVPAERPQSLDIPRSRSPGPYRIPRATTQSHKPHRSVGSIRFKSDEALGLRSIFKGGAKIDGIIREGVSKVGDLIWRKDSERDDSSSTTTTDDSDSEQKPDKSAKPITTGQLGGNRQPESRRPKNYSDTLPPFKSVLESPKDSSAAYDHHALPIQKPISRSASPRPERFDRLKLRIDVGGTSPSSPPSITIPSKQAISEVSNPEILPPSGDNDGINLDPHTALPVHDATTVKDRRKQQRDSSTAALSLQSRQWSISDRRQSSPSSPPHRTQVSKREVARIRALILSSGIKAMEIARRAQEPQPLFPPAPSVFAATMMVDPSTAALDSSSSSSSINQNHRAVVATTVTGTGLTWPDVQGLIETLDPNSKRQQQANALAVAAAKQTDLFPTTARVLEQSIDRSLATLQASASEFTRGNSHSHPTSVSVSESGKEEGTSPSAVVLHRRGDALRARLAADLSERARRCADDADDVGRDLLDARRLEVKRLTDDMDHMLRRRRRRFRWVRRAGWLALEYMLVGLMWWVWFIVVVSRVFVGLGRGVWGGVRWLFWL</sequence>
<reference evidence="3 4" key="1">
    <citation type="submission" date="2024-02" db="EMBL/GenBank/DDBJ databases">
        <title>De novo assembly and annotation of 12 fungi associated with fruit tree decline syndrome in Ontario, Canada.</title>
        <authorList>
            <person name="Sulman M."/>
            <person name="Ellouze W."/>
            <person name="Ilyukhin E."/>
        </authorList>
    </citation>
    <scope>NUCLEOTIDE SEQUENCE [LARGE SCALE GENOMIC DNA]</scope>
    <source>
        <strain evidence="3 4">M11/M66-122</strain>
    </source>
</reference>
<organism evidence="3 4">
    <name type="scientific">Diatrype stigma</name>
    <dbReference type="NCBI Taxonomy" id="117547"/>
    <lineage>
        <taxon>Eukaryota</taxon>
        <taxon>Fungi</taxon>
        <taxon>Dikarya</taxon>
        <taxon>Ascomycota</taxon>
        <taxon>Pezizomycotina</taxon>
        <taxon>Sordariomycetes</taxon>
        <taxon>Xylariomycetidae</taxon>
        <taxon>Xylariales</taxon>
        <taxon>Diatrypaceae</taxon>
        <taxon>Diatrype</taxon>
    </lineage>
</organism>
<feature type="compositionally biased region" description="Polar residues" evidence="1">
    <location>
        <begin position="990"/>
        <end position="1002"/>
    </location>
</feature>
<comment type="caution">
    <text evidence="3">The sequence shown here is derived from an EMBL/GenBank/DDBJ whole genome shotgun (WGS) entry which is preliminary data.</text>
</comment>
<keyword evidence="2" id="KW-0812">Transmembrane</keyword>
<evidence type="ECO:0000256" key="1">
    <source>
        <dbReference type="SAM" id="MobiDB-lite"/>
    </source>
</evidence>
<dbReference type="AlphaFoldDB" id="A0AAN9YWC2"/>